<evidence type="ECO:0000313" key="1">
    <source>
        <dbReference type="EMBL" id="KKM98769.1"/>
    </source>
</evidence>
<accession>A0A0F9LUI8</accession>
<gene>
    <name evidence="1" type="ORF">LCGC14_1154480</name>
</gene>
<dbReference type="AlphaFoldDB" id="A0A0F9LUI8"/>
<sequence length="86" mass="10159">MGIPLHKYKSNLCPYCNSVMTFKCSPEKPPHSDFIILRIRCLECEKGWGEIYRLAEIGEDDVRNRQIESIKTRKEKKKQMNISTKR</sequence>
<protein>
    <submittedName>
        <fullName evidence="1">Uncharacterized protein</fullName>
    </submittedName>
</protein>
<organism evidence="1">
    <name type="scientific">marine sediment metagenome</name>
    <dbReference type="NCBI Taxonomy" id="412755"/>
    <lineage>
        <taxon>unclassified sequences</taxon>
        <taxon>metagenomes</taxon>
        <taxon>ecological metagenomes</taxon>
    </lineage>
</organism>
<name>A0A0F9LUI8_9ZZZZ</name>
<dbReference type="EMBL" id="LAZR01005579">
    <property type="protein sequence ID" value="KKM98769.1"/>
    <property type="molecule type" value="Genomic_DNA"/>
</dbReference>
<proteinExistence type="predicted"/>
<comment type="caution">
    <text evidence="1">The sequence shown here is derived from an EMBL/GenBank/DDBJ whole genome shotgun (WGS) entry which is preliminary data.</text>
</comment>
<reference evidence="1" key="1">
    <citation type="journal article" date="2015" name="Nature">
        <title>Complex archaea that bridge the gap between prokaryotes and eukaryotes.</title>
        <authorList>
            <person name="Spang A."/>
            <person name="Saw J.H."/>
            <person name="Jorgensen S.L."/>
            <person name="Zaremba-Niedzwiedzka K."/>
            <person name="Martijn J."/>
            <person name="Lind A.E."/>
            <person name="van Eijk R."/>
            <person name="Schleper C."/>
            <person name="Guy L."/>
            <person name="Ettema T.J."/>
        </authorList>
    </citation>
    <scope>NUCLEOTIDE SEQUENCE</scope>
</reference>